<evidence type="ECO:0000313" key="8">
    <source>
        <dbReference type="Proteomes" id="UP001470230"/>
    </source>
</evidence>
<evidence type="ECO:0000259" key="6">
    <source>
        <dbReference type="PROSITE" id="PS50011"/>
    </source>
</evidence>
<organism evidence="7 8">
    <name type="scientific">Tritrichomonas musculus</name>
    <dbReference type="NCBI Taxonomy" id="1915356"/>
    <lineage>
        <taxon>Eukaryota</taxon>
        <taxon>Metamonada</taxon>
        <taxon>Parabasalia</taxon>
        <taxon>Tritrichomonadida</taxon>
        <taxon>Tritrichomonadidae</taxon>
        <taxon>Tritrichomonas</taxon>
    </lineage>
</organism>
<dbReference type="InterPro" id="IPR026906">
    <property type="entry name" value="LRR_5"/>
</dbReference>
<accession>A0ABR2IKS8</accession>
<keyword evidence="3" id="KW-0418">Kinase</keyword>
<evidence type="ECO:0000256" key="4">
    <source>
        <dbReference type="ARBA" id="ARBA00022840"/>
    </source>
</evidence>
<protein>
    <recommendedName>
        <fullName evidence="6">Protein kinase domain-containing protein</fullName>
    </recommendedName>
</protein>
<sequence length="653" mass="74660">MSEVDELTGVFVEADTFEEDENDGDVFEGAEESAPSRFVLAKDTSTNENVICKVFNPKILKKGSVEGSNDKKDQAWYKQLMLMREVIFLKELVHPAIVGFKGFNIYNDSICFIKKEEEEEDDDDDDDDDEEPEEDEEKSAPSPTIFLEYLQNKSLDNAIKTKHKLTPVKRQICMIGLASAVRYLHSKKIIHRCLNPRTIWLDSDDYPKLFDFSTSRASDPENDINKTQINNDSIYYQDPTIAENPKYDNPIDIYALGRLLYYFATGSEPFKLQGDPLKNKGPFFVQERISKDNAFPLFPDSLTPQLKELLIRCWDSTPNDRPIAAEIYYHLTQEKEYLLTEVKSEDLPEIDRYIDMIETFESEHKSSKLEIEESFSFHVRLTADDASDVDYDEVPDKKPQQLQMLSTIISTNFAMINPEVILKLLIKMAENETIYQEDYLPQVINFVNDLSSKGDKLANSFLEKVFGEYVFSSRGTTEIKMNSINKSIKYANIPPWVTKIGKHAFSGYKDLIRVNIPNSVKVIDDEAFSACPKLTFVNIPESIEKENLGQGTFKGCSSLKYAKLPSKLTLLKDSTFKENKSLSSIILNHDLKTIGKEAFDGCESLGYVEIPASVKLISSKAFHHCKNLKNIFFRGQRPKIEKKAISWRTNKLP</sequence>
<dbReference type="Proteomes" id="UP001470230">
    <property type="component" value="Unassembled WGS sequence"/>
</dbReference>
<evidence type="ECO:0000256" key="3">
    <source>
        <dbReference type="ARBA" id="ARBA00022777"/>
    </source>
</evidence>
<dbReference type="InterPro" id="IPR045269">
    <property type="entry name" value="Atg1-like"/>
</dbReference>
<dbReference type="Pfam" id="PF13306">
    <property type="entry name" value="LRR_5"/>
    <property type="match status" value="1"/>
</dbReference>
<comment type="caution">
    <text evidence="7">The sequence shown here is derived from an EMBL/GenBank/DDBJ whole genome shotgun (WGS) entry which is preliminary data.</text>
</comment>
<keyword evidence="2" id="KW-0547">Nucleotide-binding</keyword>
<proteinExistence type="predicted"/>
<feature type="region of interest" description="Disordered" evidence="5">
    <location>
        <begin position="116"/>
        <end position="143"/>
    </location>
</feature>
<dbReference type="SUPFAM" id="SSF56112">
    <property type="entry name" value="Protein kinase-like (PK-like)"/>
    <property type="match status" value="1"/>
</dbReference>
<dbReference type="Gene3D" id="3.80.10.10">
    <property type="entry name" value="Ribonuclease Inhibitor"/>
    <property type="match status" value="1"/>
</dbReference>
<dbReference type="Pfam" id="PF00069">
    <property type="entry name" value="Pkinase"/>
    <property type="match status" value="1"/>
</dbReference>
<evidence type="ECO:0000256" key="2">
    <source>
        <dbReference type="ARBA" id="ARBA00022741"/>
    </source>
</evidence>
<keyword evidence="8" id="KW-1185">Reference proteome</keyword>
<dbReference type="InterPro" id="IPR032675">
    <property type="entry name" value="LRR_dom_sf"/>
</dbReference>
<dbReference type="PANTHER" id="PTHR24348">
    <property type="entry name" value="SERINE/THREONINE-PROTEIN KINASE UNC-51-RELATED"/>
    <property type="match status" value="1"/>
</dbReference>
<dbReference type="InterPro" id="IPR000719">
    <property type="entry name" value="Prot_kinase_dom"/>
</dbReference>
<gene>
    <name evidence="7" type="ORF">M9Y10_011448</name>
</gene>
<feature type="domain" description="Protein kinase" evidence="6">
    <location>
        <begin position="12"/>
        <end position="338"/>
    </location>
</feature>
<dbReference type="Gene3D" id="1.10.510.10">
    <property type="entry name" value="Transferase(Phosphotransferase) domain 1"/>
    <property type="match status" value="1"/>
</dbReference>
<dbReference type="PANTHER" id="PTHR24348:SF22">
    <property type="entry name" value="NON-SPECIFIC SERINE_THREONINE PROTEIN KINASE"/>
    <property type="match status" value="1"/>
</dbReference>
<evidence type="ECO:0000256" key="1">
    <source>
        <dbReference type="ARBA" id="ARBA00022679"/>
    </source>
</evidence>
<dbReference type="EMBL" id="JAPFFF010000017">
    <property type="protein sequence ID" value="KAK8863758.1"/>
    <property type="molecule type" value="Genomic_DNA"/>
</dbReference>
<keyword evidence="1" id="KW-0808">Transferase</keyword>
<dbReference type="PROSITE" id="PS50011">
    <property type="entry name" value="PROTEIN_KINASE_DOM"/>
    <property type="match status" value="1"/>
</dbReference>
<dbReference type="SUPFAM" id="SSF52058">
    <property type="entry name" value="L domain-like"/>
    <property type="match status" value="1"/>
</dbReference>
<evidence type="ECO:0000256" key="5">
    <source>
        <dbReference type="SAM" id="MobiDB-lite"/>
    </source>
</evidence>
<name>A0ABR2IKS8_9EUKA</name>
<reference evidence="7 8" key="1">
    <citation type="submission" date="2024-04" db="EMBL/GenBank/DDBJ databases">
        <title>Tritrichomonas musculus Genome.</title>
        <authorList>
            <person name="Alves-Ferreira E."/>
            <person name="Grigg M."/>
            <person name="Lorenzi H."/>
            <person name="Galac M."/>
        </authorList>
    </citation>
    <scope>NUCLEOTIDE SEQUENCE [LARGE SCALE GENOMIC DNA]</scope>
    <source>
        <strain evidence="7 8">EAF2021</strain>
    </source>
</reference>
<dbReference type="InterPro" id="IPR011009">
    <property type="entry name" value="Kinase-like_dom_sf"/>
</dbReference>
<keyword evidence="4" id="KW-0067">ATP-binding</keyword>
<feature type="compositionally biased region" description="Acidic residues" evidence="5">
    <location>
        <begin position="117"/>
        <end position="137"/>
    </location>
</feature>
<evidence type="ECO:0000313" key="7">
    <source>
        <dbReference type="EMBL" id="KAK8863758.1"/>
    </source>
</evidence>